<dbReference type="EMBL" id="LT907975">
    <property type="protein sequence ID" value="SOB59390.1"/>
    <property type="molecule type" value="Genomic_DNA"/>
</dbReference>
<name>A0A2C8FBW3_9BACT</name>
<sequence>MVIAADAVENDAGNGHVRVKGGISRDQCGCGSGHGAGINHEDDRQAEYLRHLGRGTCVVSPGDAIEQAHDTFHHGHVAAGCVSIENIDIGGGIEHPSIEVVARHRGLSRTTRHGVVTRINEVGAALERLDMDASSGKRCHNPKRYGRLAAAAVCSRYDESLDSAHEVPLKDEIIPAPSWSGM</sequence>
<organism evidence="1 2">
    <name type="scientific">Pseudodesulfovibrio profundus</name>
    <dbReference type="NCBI Taxonomy" id="57320"/>
    <lineage>
        <taxon>Bacteria</taxon>
        <taxon>Pseudomonadati</taxon>
        <taxon>Thermodesulfobacteriota</taxon>
        <taxon>Desulfovibrionia</taxon>
        <taxon>Desulfovibrionales</taxon>
        <taxon>Desulfovibrionaceae</taxon>
    </lineage>
</organism>
<dbReference type="AlphaFoldDB" id="A0A2C8FBW3"/>
<dbReference type="Proteomes" id="UP000219215">
    <property type="component" value="Chromosome DPRO"/>
</dbReference>
<accession>A0A2C8FBW3</accession>
<evidence type="ECO:0000313" key="1">
    <source>
        <dbReference type="EMBL" id="SOB59390.1"/>
    </source>
</evidence>
<protein>
    <submittedName>
        <fullName evidence="1">Uncharacterized protein</fullName>
    </submittedName>
</protein>
<gene>
    <name evidence="1" type="ORF">DPRO_2482</name>
</gene>
<dbReference type="KEGG" id="pprf:DPRO_2482"/>
<reference evidence="2" key="1">
    <citation type="submission" date="2017-09" db="EMBL/GenBank/DDBJ databases">
        <authorList>
            <person name="Regsiter A."/>
            <person name="William W."/>
        </authorList>
    </citation>
    <scope>NUCLEOTIDE SEQUENCE [LARGE SCALE GENOMIC DNA]</scope>
    <source>
        <strain evidence="2">500-1</strain>
    </source>
</reference>
<evidence type="ECO:0000313" key="2">
    <source>
        <dbReference type="Proteomes" id="UP000219215"/>
    </source>
</evidence>
<keyword evidence="2" id="KW-1185">Reference proteome</keyword>
<proteinExistence type="predicted"/>